<dbReference type="PATRIC" id="fig|1225564.3.peg.3065"/>
<dbReference type="InterPro" id="IPR024605">
    <property type="entry name" value="NADP_transhyd_a_C"/>
</dbReference>
<keyword evidence="9 13" id="KW-1133">Transmembrane helix</keyword>
<dbReference type="Pfam" id="PF12769">
    <property type="entry name" value="PNTB_4TM"/>
    <property type="match status" value="1"/>
</dbReference>
<keyword evidence="8" id="KW-1278">Translocase</keyword>
<reference evidence="15 16" key="1">
    <citation type="submission" date="2015-05" db="EMBL/GenBank/DDBJ databases">
        <title>Draft genome sequence of Microvirga vignae strain BR3299, a novel nitrogen fixing bacteria isolated from Brazil semi-aired region.</title>
        <authorList>
            <person name="Zilli J.E."/>
            <person name="Passos S.R."/>
            <person name="Leite J."/>
            <person name="Baldani J.I."/>
            <person name="Xavier G.R."/>
            <person name="Rumjaneck N.G."/>
            <person name="Simoes-Araujo J.L."/>
        </authorList>
    </citation>
    <scope>NUCLEOTIDE SEQUENCE [LARGE SCALE GENOMIC DNA]</scope>
    <source>
        <strain evidence="15 16">BR3299</strain>
    </source>
</reference>
<dbReference type="GO" id="GO:0008750">
    <property type="term" value="F:proton-translocating NAD(P)+ transhydrogenase activity"/>
    <property type="evidence" value="ECO:0007669"/>
    <property type="project" value="UniProtKB-EC"/>
</dbReference>
<evidence type="ECO:0000256" key="7">
    <source>
        <dbReference type="ARBA" id="ARBA00022857"/>
    </source>
</evidence>
<evidence type="ECO:0000256" key="13">
    <source>
        <dbReference type="SAM" id="Phobius"/>
    </source>
</evidence>
<dbReference type="STRING" id="1225564.AA309_11830"/>
<organism evidence="15 16">
    <name type="scientific">Microvirga vignae</name>
    <dbReference type="NCBI Taxonomy" id="1225564"/>
    <lineage>
        <taxon>Bacteria</taxon>
        <taxon>Pseudomonadati</taxon>
        <taxon>Pseudomonadota</taxon>
        <taxon>Alphaproteobacteria</taxon>
        <taxon>Hyphomicrobiales</taxon>
        <taxon>Methylobacteriaceae</taxon>
        <taxon>Microvirga</taxon>
    </lineage>
</organism>
<dbReference type="PANTHER" id="PTHR10160:SF19">
    <property type="entry name" value="PROTON-TRANSLOCATING NAD(P)(+) TRANSHYDROGENASE"/>
    <property type="match status" value="1"/>
</dbReference>
<evidence type="ECO:0000256" key="8">
    <source>
        <dbReference type="ARBA" id="ARBA00022967"/>
    </source>
</evidence>
<keyword evidence="4" id="KW-1003">Cell membrane</keyword>
<evidence type="ECO:0000256" key="2">
    <source>
        <dbReference type="ARBA" id="ARBA00004429"/>
    </source>
</evidence>
<evidence type="ECO:0000259" key="14">
    <source>
        <dbReference type="Pfam" id="PF12769"/>
    </source>
</evidence>
<dbReference type="EMBL" id="LCYG01000028">
    <property type="protein sequence ID" value="KLK92928.1"/>
    <property type="molecule type" value="Genomic_DNA"/>
</dbReference>
<evidence type="ECO:0000256" key="12">
    <source>
        <dbReference type="ARBA" id="ARBA00048202"/>
    </source>
</evidence>
<comment type="caution">
    <text evidence="15">The sequence shown here is derived from an EMBL/GenBank/DDBJ whole genome shotgun (WGS) entry which is preliminary data.</text>
</comment>
<feature type="transmembrane region" description="Helical" evidence="13">
    <location>
        <begin position="54"/>
        <end position="72"/>
    </location>
</feature>
<dbReference type="PANTHER" id="PTHR10160">
    <property type="entry name" value="NAD(P) TRANSHYDROGENASE"/>
    <property type="match status" value="1"/>
</dbReference>
<proteinExistence type="predicted"/>
<dbReference type="GO" id="GO:0006740">
    <property type="term" value="P:NADPH regeneration"/>
    <property type="evidence" value="ECO:0007669"/>
    <property type="project" value="TreeGrafter"/>
</dbReference>
<dbReference type="Proteomes" id="UP000035489">
    <property type="component" value="Unassembled WGS sequence"/>
</dbReference>
<keyword evidence="7" id="KW-0521">NADP</keyword>
<dbReference type="EC" id="7.1.1.1" evidence="3"/>
<evidence type="ECO:0000256" key="11">
    <source>
        <dbReference type="ARBA" id="ARBA00023136"/>
    </source>
</evidence>
<comment type="subcellular location">
    <subcellularLocation>
        <location evidence="2">Cell inner membrane</location>
        <topology evidence="2">Multi-pass membrane protein</topology>
    </subcellularLocation>
</comment>
<gene>
    <name evidence="15" type="ORF">AA309_11830</name>
</gene>
<keyword evidence="16" id="KW-1185">Reference proteome</keyword>
<evidence type="ECO:0000256" key="9">
    <source>
        <dbReference type="ARBA" id="ARBA00022989"/>
    </source>
</evidence>
<comment type="function">
    <text evidence="1">The transhydrogenation between NADH and NADP is coupled to respiration and ATP hydrolysis and functions as a proton pump across the membrane.</text>
</comment>
<feature type="transmembrane region" description="Helical" evidence="13">
    <location>
        <begin position="118"/>
        <end position="138"/>
    </location>
</feature>
<keyword evidence="11 13" id="KW-0472">Membrane</keyword>
<evidence type="ECO:0000256" key="3">
    <source>
        <dbReference type="ARBA" id="ARBA00012943"/>
    </source>
</evidence>
<accession>A0A0H1RCJ6</accession>
<evidence type="ECO:0000256" key="4">
    <source>
        <dbReference type="ARBA" id="ARBA00022475"/>
    </source>
</evidence>
<dbReference type="AlphaFoldDB" id="A0A0H1RCJ6"/>
<dbReference type="GO" id="GO:0050661">
    <property type="term" value="F:NADP binding"/>
    <property type="evidence" value="ECO:0007669"/>
    <property type="project" value="TreeGrafter"/>
</dbReference>
<evidence type="ECO:0000256" key="6">
    <source>
        <dbReference type="ARBA" id="ARBA00022692"/>
    </source>
</evidence>
<dbReference type="OrthoDB" id="9810841at2"/>
<dbReference type="GO" id="GO:0005886">
    <property type="term" value="C:plasma membrane"/>
    <property type="evidence" value="ECO:0007669"/>
    <property type="project" value="UniProtKB-SubCell"/>
</dbReference>
<comment type="catalytic activity">
    <reaction evidence="12">
        <text>NAD(+) + NADPH + H(+)(in) = NADH + NADP(+) + H(+)(out)</text>
        <dbReference type="Rhea" id="RHEA:47992"/>
        <dbReference type="ChEBI" id="CHEBI:15378"/>
        <dbReference type="ChEBI" id="CHEBI:57540"/>
        <dbReference type="ChEBI" id="CHEBI:57783"/>
        <dbReference type="ChEBI" id="CHEBI:57945"/>
        <dbReference type="ChEBI" id="CHEBI:58349"/>
        <dbReference type="EC" id="7.1.1.1"/>
    </reaction>
</comment>
<evidence type="ECO:0000256" key="5">
    <source>
        <dbReference type="ARBA" id="ARBA00022519"/>
    </source>
</evidence>
<feature type="transmembrane region" description="Helical" evidence="13">
    <location>
        <begin position="84"/>
        <end position="106"/>
    </location>
</feature>
<evidence type="ECO:0000313" key="16">
    <source>
        <dbReference type="Proteomes" id="UP000035489"/>
    </source>
</evidence>
<name>A0A0H1RCJ6_9HYPH</name>
<keyword evidence="6 13" id="KW-0812">Transmembrane</keyword>
<feature type="domain" description="NAD(P) transhydrogenase alpha subunit C-terminal" evidence="14">
    <location>
        <begin position="57"/>
        <end position="147"/>
    </location>
</feature>
<keyword evidence="5" id="KW-0997">Cell inner membrane</keyword>
<sequence length="149" mass="15420">MATLTPEQAVEQARTAAETAQRAAEQAQVLADQVAAAAGAAVATVTHGAVDPTVFRLAIFVLAIFVGYYVVWQVTPALHTPLMSVTNAISSVIVVGALLAVGVNVADGLGDGPIWARALGFVGLILASINIFGGFLVTQRMLAMYRKKG</sequence>
<dbReference type="RefSeq" id="WP_047189224.1">
    <property type="nucleotide sequence ID" value="NZ_LCYG01000028.1"/>
</dbReference>
<evidence type="ECO:0000313" key="15">
    <source>
        <dbReference type="EMBL" id="KLK92928.1"/>
    </source>
</evidence>
<evidence type="ECO:0000256" key="1">
    <source>
        <dbReference type="ARBA" id="ARBA00003943"/>
    </source>
</evidence>
<keyword evidence="10" id="KW-0520">NAD</keyword>
<evidence type="ECO:0000256" key="10">
    <source>
        <dbReference type="ARBA" id="ARBA00023027"/>
    </source>
</evidence>
<protein>
    <recommendedName>
        <fullName evidence="3">proton-translocating NAD(P)(+) transhydrogenase</fullName>
        <ecNumber evidence="3">7.1.1.1</ecNumber>
    </recommendedName>
</protein>